<feature type="signal peptide" evidence="15">
    <location>
        <begin position="1"/>
        <end position="31"/>
    </location>
</feature>
<evidence type="ECO:0000256" key="2">
    <source>
        <dbReference type="ARBA" id="ARBA00004648"/>
    </source>
</evidence>
<keyword evidence="9" id="KW-1133">Transmembrane helix</keyword>
<evidence type="ECO:0000256" key="6">
    <source>
        <dbReference type="ARBA" id="ARBA00022723"/>
    </source>
</evidence>
<evidence type="ECO:0000256" key="9">
    <source>
        <dbReference type="ARBA" id="ARBA00022989"/>
    </source>
</evidence>
<proteinExistence type="inferred from homology"/>
<evidence type="ECO:0000256" key="3">
    <source>
        <dbReference type="ARBA" id="ARBA00006511"/>
    </source>
</evidence>
<dbReference type="GO" id="GO:0005789">
    <property type="term" value="C:endoplasmic reticulum membrane"/>
    <property type="evidence" value="ECO:0007669"/>
    <property type="project" value="UniProtKB-SubCell"/>
</dbReference>
<dbReference type="FunFam" id="2.60.120.620:FF:000002">
    <property type="entry name" value="Prolyl 4-hydroxylase 4"/>
    <property type="match status" value="1"/>
</dbReference>
<dbReference type="SMART" id="SM00702">
    <property type="entry name" value="P4Hc"/>
    <property type="match status" value="1"/>
</dbReference>
<evidence type="ECO:0000313" key="18">
    <source>
        <dbReference type="Proteomes" id="UP000247498"/>
    </source>
</evidence>
<keyword evidence="18" id="KW-1185">Reference proteome</keyword>
<dbReference type="EC" id="1.14.11.2" evidence="4"/>
<dbReference type="InterPro" id="IPR006620">
    <property type="entry name" value="Pro_4_hyd_alph"/>
</dbReference>
<comment type="subcellular location">
    <subcellularLocation>
        <location evidence="2">Endoplasmic reticulum membrane</location>
        <topology evidence="2">Single-pass type II membrane protein</topology>
    </subcellularLocation>
</comment>
<accession>A0A2V0P4J8</accession>
<dbReference type="GO" id="GO:0031418">
    <property type="term" value="F:L-ascorbic acid binding"/>
    <property type="evidence" value="ECO:0007669"/>
    <property type="project" value="InterPro"/>
</dbReference>
<evidence type="ECO:0000256" key="10">
    <source>
        <dbReference type="ARBA" id="ARBA00023002"/>
    </source>
</evidence>
<evidence type="ECO:0000256" key="13">
    <source>
        <dbReference type="ARBA" id="ARBA00023180"/>
    </source>
</evidence>
<evidence type="ECO:0000256" key="14">
    <source>
        <dbReference type="ARBA" id="ARBA00049169"/>
    </source>
</evidence>
<dbReference type="PANTHER" id="PTHR10869:SF238">
    <property type="entry name" value="PROLYL 4-HYDROXYLASE 6-RELATED"/>
    <property type="match status" value="1"/>
</dbReference>
<reference evidence="17 18" key="1">
    <citation type="journal article" date="2018" name="Sci. Rep.">
        <title>Raphidocelis subcapitata (=Pseudokirchneriella subcapitata) provides an insight into genome evolution and environmental adaptations in the Sphaeropleales.</title>
        <authorList>
            <person name="Suzuki S."/>
            <person name="Yamaguchi H."/>
            <person name="Nakajima N."/>
            <person name="Kawachi M."/>
        </authorList>
    </citation>
    <scope>NUCLEOTIDE SEQUENCE [LARGE SCALE GENOMIC DNA]</scope>
    <source>
        <strain evidence="17 18">NIES-35</strain>
    </source>
</reference>
<keyword evidence="6" id="KW-0479">Metal-binding</keyword>
<keyword evidence="10" id="KW-0560">Oxidoreductase</keyword>
<dbReference type="Gene3D" id="2.60.120.620">
    <property type="entry name" value="q2cbj1_9rhob like domain"/>
    <property type="match status" value="1"/>
</dbReference>
<name>A0A2V0P4J8_9CHLO</name>
<evidence type="ECO:0000256" key="1">
    <source>
        <dbReference type="ARBA" id="ARBA00001961"/>
    </source>
</evidence>
<keyword evidence="12" id="KW-0472">Membrane</keyword>
<evidence type="ECO:0000256" key="15">
    <source>
        <dbReference type="SAM" id="SignalP"/>
    </source>
</evidence>
<keyword evidence="8" id="KW-0735">Signal-anchor</keyword>
<dbReference type="InParanoid" id="A0A2V0P4J8"/>
<dbReference type="InterPro" id="IPR005123">
    <property type="entry name" value="Oxoglu/Fe-dep_dioxygenase_dom"/>
</dbReference>
<gene>
    <name evidence="17" type="ORF">Rsub_07960</name>
</gene>
<dbReference type="Proteomes" id="UP000247498">
    <property type="component" value="Unassembled WGS sequence"/>
</dbReference>
<feature type="chain" id="PRO_5015929013" description="procollagen-proline 4-dioxygenase" evidence="15">
    <location>
        <begin position="32"/>
        <end position="358"/>
    </location>
</feature>
<dbReference type="AlphaFoldDB" id="A0A2V0P4J8"/>
<sequence length="358" mass="39607">MRPARPHGRAAAGLLVLAALLACAPARSSAAAPTGDERFIGWSGETYRPVNPLEKEAKDHSRRWIETISWRPRAYIFHNFLSQNEADYVVKLVEKKVTRSHVVDVKTGVNKMDEIRTSWGGAIDRGVDPVISAIENRIAEWTHLPPENQEPIQVLRYNDGQKYDAHWDWFDDPVHTPGNTTDNRAATVLMYLGEVEEGGETALPIAVPLDAARQGRIKPHLSKCGANGTLAVVPRKGDALLFWDMLPDGKTICRRSLHASCPTLKGTKWTATKWIHNKPYGIDGYNPLRLAARCADQLPECGALAAGGACDARPAEMLGLLGKCRRACQDCVDCAENDLVCLRGNMRSRRRRRQAGYA</sequence>
<dbReference type="InterPro" id="IPR044862">
    <property type="entry name" value="Pro_4_hyd_alph_FE2OG_OXY"/>
</dbReference>
<evidence type="ECO:0000259" key="16">
    <source>
        <dbReference type="PROSITE" id="PS51471"/>
    </source>
</evidence>
<dbReference type="PROSITE" id="PS51257">
    <property type="entry name" value="PROKAR_LIPOPROTEIN"/>
    <property type="match status" value="1"/>
</dbReference>
<evidence type="ECO:0000313" key="17">
    <source>
        <dbReference type="EMBL" id="GBF94788.1"/>
    </source>
</evidence>
<evidence type="ECO:0000256" key="4">
    <source>
        <dbReference type="ARBA" id="ARBA00012269"/>
    </source>
</evidence>
<comment type="catalytic activity">
    <reaction evidence="14">
        <text>L-prolyl-[collagen] + 2-oxoglutarate + O2 = trans-4-hydroxy-L-prolyl-[collagen] + succinate + CO2</text>
        <dbReference type="Rhea" id="RHEA:18945"/>
        <dbReference type="Rhea" id="RHEA-COMP:11676"/>
        <dbReference type="Rhea" id="RHEA-COMP:11680"/>
        <dbReference type="ChEBI" id="CHEBI:15379"/>
        <dbReference type="ChEBI" id="CHEBI:16526"/>
        <dbReference type="ChEBI" id="CHEBI:16810"/>
        <dbReference type="ChEBI" id="CHEBI:30031"/>
        <dbReference type="ChEBI" id="CHEBI:50342"/>
        <dbReference type="ChEBI" id="CHEBI:61965"/>
        <dbReference type="EC" id="1.14.11.2"/>
    </reaction>
</comment>
<feature type="domain" description="Fe2OG dioxygenase" evidence="16">
    <location>
        <begin position="148"/>
        <end position="277"/>
    </location>
</feature>
<dbReference type="PROSITE" id="PS51471">
    <property type="entry name" value="FE2OG_OXY"/>
    <property type="match status" value="1"/>
</dbReference>
<evidence type="ECO:0000256" key="11">
    <source>
        <dbReference type="ARBA" id="ARBA00023004"/>
    </source>
</evidence>
<dbReference type="Pfam" id="PF13640">
    <property type="entry name" value="2OG-FeII_Oxy_3"/>
    <property type="match status" value="1"/>
</dbReference>
<keyword evidence="11" id="KW-0408">Iron</keyword>
<keyword evidence="5" id="KW-0812">Transmembrane</keyword>
<dbReference type="InterPro" id="IPR045054">
    <property type="entry name" value="P4HA-like"/>
</dbReference>
<keyword evidence="7" id="KW-0223">Dioxygenase</keyword>
<evidence type="ECO:0000256" key="8">
    <source>
        <dbReference type="ARBA" id="ARBA00022968"/>
    </source>
</evidence>
<evidence type="ECO:0000256" key="12">
    <source>
        <dbReference type="ARBA" id="ARBA00023136"/>
    </source>
</evidence>
<keyword evidence="13" id="KW-0325">Glycoprotein</keyword>
<evidence type="ECO:0000256" key="7">
    <source>
        <dbReference type="ARBA" id="ARBA00022964"/>
    </source>
</evidence>
<keyword evidence="15" id="KW-0732">Signal</keyword>
<protein>
    <recommendedName>
        <fullName evidence="4">procollagen-proline 4-dioxygenase</fullName>
        <ecNumber evidence="4">1.14.11.2</ecNumber>
    </recommendedName>
</protein>
<comment type="cofactor">
    <cofactor evidence="1">
        <name>L-ascorbate</name>
        <dbReference type="ChEBI" id="CHEBI:38290"/>
    </cofactor>
</comment>
<organism evidence="17 18">
    <name type="scientific">Raphidocelis subcapitata</name>
    <dbReference type="NCBI Taxonomy" id="307507"/>
    <lineage>
        <taxon>Eukaryota</taxon>
        <taxon>Viridiplantae</taxon>
        <taxon>Chlorophyta</taxon>
        <taxon>core chlorophytes</taxon>
        <taxon>Chlorophyceae</taxon>
        <taxon>CS clade</taxon>
        <taxon>Sphaeropleales</taxon>
        <taxon>Selenastraceae</taxon>
        <taxon>Raphidocelis</taxon>
    </lineage>
</organism>
<dbReference type="GO" id="GO:0005506">
    <property type="term" value="F:iron ion binding"/>
    <property type="evidence" value="ECO:0007669"/>
    <property type="project" value="InterPro"/>
</dbReference>
<dbReference type="OrthoDB" id="420380at2759"/>
<evidence type="ECO:0000256" key="5">
    <source>
        <dbReference type="ARBA" id="ARBA00022692"/>
    </source>
</evidence>
<dbReference type="EMBL" id="BDRX01000056">
    <property type="protein sequence ID" value="GBF94788.1"/>
    <property type="molecule type" value="Genomic_DNA"/>
</dbReference>
<dbReference type="PANTHER" id="PTHR10869">
    <property type="entry name" value="PROLYL 4-HYDROXYLASE ALPHA SUBUNIT"/>
    <property type="match status" value="1"/>
</dbReference>
<comment type="caution">
    <text evidence="17">The sequence shown here is derived from an EMBL/GenBank/DDBJ whole genome shotgun (WGS) entry which is preliminary data.</text>
</comment>
<comment type="similarity">
    <text evidence="3">Belongs to the P4HA family.</text>
</comment>
<dbReference type="GO" id="GO:0004656">
    <property type="term" value="F:procollagen-proline 4-dioxygenase activity"/>
    <property type="evidence" value="ECO:0007669"/>
    <property type="project" value="UniProtKB-EC"/>
</dbReference>